<feature type="compositionally biased region" description="Polar residues" evidence="5">
    <location>
        <begin position="270"/>
        <end position="284"/>
    </location>
</feature>
<dbReference type="Pfam" id="PF06687">
    <property type="entry name" value="SUR7"/>
    <property type="match status" value="1"/>
</dbReference>
<dbReference type="PANTHER" id="PTHR28013">
    <property type="entry name" value="PROTEIN DCV1-RELATED"/>
    <property type="match status" value="1"/>
</dbReference>
<evidence type="ECO:0000256" key="4">
    <source>
        <dbReference type="ARBA" id="ARBA00023136"/>
    </source>
</evidence>
<dbReference type="KEGG" id="bbrx:BRETT_000549"/>
<proteinExistence type="predicted"/>
<keyword evidence="4 6" id="KW-0472">Membrane</keyword>
<comment type="subcellular location">
    <subcellularLocation>
        <location evidence="1">Membrane</location>
        <topology evidence="1">Multi-pass membrane protein</topology>
    </subcellularLocation>
</comment>
<dbReference type="RefSeq" id="XP_041137328.1">
    <property type="nucleotide sequence ID" value="XM_041279114.1"/>
</dbReference>
<dbReference type="GeneID" id="64572474"/>
<dbReference type="AlphaFoldDB" id="A0A871R9J7"/>
<keyword evidence="2 6" id="KW-0812">Transmembrane</keyword>
<reference evidence="7" key="1">
    <citation type="submission" date="2020-10" db="EMBL/GenBank/DDBJ databases">
        <authorList>
            <person name="Palmer J.M."/>
        </authorList>
    </citation>
    <scope>NUCLEOTIDE SEQUENCE</scope>
    <source>
        <strain evidence="7">UCD 2041</strain>
    </source>
</reference>
<feature type="transmembrane region" description="Helical" evidence="6">
    <location>
        <begin position="123"/>
        <end position="145"/>
    </location>
</feature>
<feature type="transmembrane region" description="Helical" evidence="6">
    <location>
        <begin position="92"/>
        <end position="116"/>
    </location>
</feature>
<dbReference type="GO" id="GO:0005886">
    <property type="term" value="C:plasma membrane"/>
    <property type="evidence" value="ECO:0007669"/>
    <property type="project" value="InterPro"/>
</dbReference>
<sequence>MIWLRKLTFYEKVVIIQFVSLLLAFAFQLLAVLTVPITNLTLSNYEGYRFGVFGLCDDTGCSIGQIGYSPYSVNRRLKGFAFPSNARHSMSYLLVVHPISTAFTGVQLILTALLFFNTRISSSGYYVFLQLWSLPTFLLALLSFLTDLLMFIPHLTWCGWVLLASACCIALNGTLLCVLRRAAYSRIARQYTKNFSRNEIDLSAVDLVPLEPNDLMPENKSNSANSESLTDYFTDNSSAPIVGVSSMSDTEAVWTDSSTHDNLIERPPITANQQLGDLQSASSRSRLENPAREILKRD</sequence>
<evidence type="ECO:0000256" key="3">
    <source>
        <dbReference type="ARBA" id="ARBA00022989"/>
    </source>
</evidence>
<keyword evidence="3 6" id="KW-1133">Transmembrane helix</keyword>
<feature type="compositionally biased region" description="Basic and acidic residues" evidence="5">
    <location>
        <begin position="285"/>
        <end position="298"/>
    </location>
</feature>
<dbReference type="InterPro" id="IPR051380">
    <property type="entry name" value="pH-response_reg_palI/RIM9"/>
</dbReference>
<gene>
    <name evidence="7" type="ORF">BRETT_000549</name>
</gene>
<evidence type="ECO:0000256" key="2">
    <source>
        <dbReference type="ARBA" id="ARBA00022692"/>
    </source>
</evidence>
<dbReference type="InterPro" id="IPR009571">
    <property type="entry name" value="SUR7/Rim9-like_fungi"/>
</dbReference>
<accession>A0A871R9J7</accession>
<dbReference type="GO" id="GO:0035838">
    <property type="term" value="C:growing cell tip"/>
    <property type="evidence" value="ECO:0007669"/>
    <property type="project" value="TreeGrafter"/>
</dbReference>
<evidence type="ECO:0000256" key="6">
    <source>
        <dbReference type="SAM" id="Phobius"/>
    </source>
</evidence>
<feature type="transmembrane region" description="Helical" evidence="6">
    <location>
        <begin position="12"/>
        <end position="37"/>
    </location>
</feature>
<evidence type="ECO:0008006" key="9">
    <source>
        <dbReference type="Google" id="ProtNLM"/>
    </source>
</evidence>
<feature type="region of interest" description="Disordered" evidence="5">
    <location>
        <begin position="255"/>
        <end position="298"/>
    </location>
</feature>
<name>A0A871R9J7_DEKBR</name>
<organism evidence="7 8">
    <name type="scientific">Dekkera bruxellensis</name>
    <name type="common">Brettanomyces custersii</name>
    <dbReference type="NCBI Taxonomy" id="5007"/>
    <lineage>
        <taxon>Eukaryota</taxon>
        <taxon>Fungi</taxon>
        <taxon>Dikarya</taxon>
        <taxon>Ascomycota</taxon>
        <taxon>Saccharomycotina</taxon>
        <taxon>Pichiomycetes</taxon>
        <taxon>Pichiales</taxon>
        <taxon>Pichiaceae</taxon>
        <taxon>Brettanomyces</taxon>
    </lineage>
</organism>
<evidence type="ECO:0000313" key="8">
    <source>
        <dbReference type="Proteomes" id="UP000663131"/>
    </source>
</evidence>
<dbReference type="OrthoDB" id="2354757at2759"/>
<reference evidence="7" key="2">
    <citation type="journal article" name="BMC Genomics">
        <title>New genome assemblies reveal patterns of domestication and adaptation across Brettanomyces (Dekkera) species.</title>
        <authorList>
            <person name="Roach M.J."/>
            <person name="Borneman A.R."/>
        </authorList>
    </citation>
    <scope>NUCLEOTIDE SEQUENCE</scope>
    <source>
        <strain evidence="7">UCD 2041</strain>
    </source>
</reference>
<dbReference type="GO" id="GO:0032153">
    <property type="term" value="C:cell division site"/>
    <property type="evidence" value="ECO:0007669"/>
    <property type="project" value="TreeGrafter"/>
</dbReference>
<evidence type="ECO:0000313" key="7">
    <source>
        <dbReference type="EMBL" id="QOU20835.1"/>
    </source>
</evidence>
<evidence type="ECO:0000256" key="1">
    <source>
        <dbReference type="ARBA" id="ARBA00004141"/>
    </source>
</evidence>
<dbReference type="EMBL" id="CP063136">
    <property type="protein sequence ID" value="QOU20835.1"/>
    <property type="molecule type" value="Genomic_DNA"/>
</dbReference>
<dbReference type="Proteomes" id="UP000663131">
    <property type="component" value="Chromosome 8"/>
</dbReference>
<dbReference type="PANTHER" id="PTHR28013:SF3">
    <property type="entry name" value="PROTEIN DCV1-RELATED"/>
    <property type="match status" value="1"/>
</dbReference>
<feature type="transmembrane region" description="Helical" evidence="6">
    <location>
        <begin position="157"/>
        <end position="179"/>
    </location>
</feature>
<evidence type="ECO:0000256" key="5">
    <source>
        <dbReference type="SAM" id="MobiDB-lite"/>
    </source>
</evidence>
<protein>
    <recommendedName>
        <fullName evidence="9">PH-response regulator protein palI/RIM9</fullName>
    </recommendedName>
</protein>